<evidence type="ECO:0000313" key="1">
    <source>
        <dbReference type="EMBL" id="KAI4369552.1"/>
    </source>
</evidence>
<proteinExistence type="predicted"/>
<name>A0ACB9QRU8_9MYRT</name>
<protein>
    <submittedName>
        <fullName evidence="1">Uncharacterized protein</fullName>
    </submittedName>
</protein>
<evidence type="ECO:0000313" key="2">
    <source>
        <dbReference type="Proteomes" id="UP001057402"/>
    </source>
</evidence>
<accession>A0ACB9QRU8</accession>
<dbReference type="EMBL" id="CM042884">
    <property type="protein sequence ID" value="KAI4369552.1"/>
    <property type="molecule type" value="Genomic_DNA"/>
</dbReference>
<sequence length="414" mass="44708">MAEVRRSFPGFALGILILSLALVLGSEAAGLRRSGETVFNVKAYGAKGDGRHDDWQAFQKTWIAACHHPWKAKMLIPRGVFLIGPVIFQGPCASPFPLVVQIQGTVLAQTDLSLYMGQEWILFEYINGLILMGGGTLDGQGSEVWKYSDCNVNSNCQMMPMGVKFFRVDNAIIRKLSSVNSKGFHLAINNCNNITLTSLRLIAPADSPNTDGIHLANSNMIVIEKSEIGTGDDCIGMIEGAKNVNITNVRCGPGHGISIGSLGKFPDEEDVMGITVTNCTFTATDNGVRIKTIQGCQPSKASKITFENIVMNGVRNPIIIDQEYNPRGKKLTVPSMVKISDVTFKNIQGTSISQEAINMVCSKAVPCQNIHFENVNLTFTPILGGFKMLDATSTCTNAVGNSFSGTQIPQVACH</sequence>
<organism evidence="1 2">
    <name type="scientific">Melastoma candidum</name>
    <dbReference type="NCBI Taxonomy" id="119954"/>
    <lineage>
        <taxon>Eukaryota</taxon>
        <taxon>Viridiplantae</taxon>
        <taxon>Streptophyta</taxon>
        <taxon>Embryophyta</taxon>
        <taxon>Tracheophyta</taxon>
        <taxon>Spermatophyta</taxon>
        <taxon>Magnoliopsida</taxon>
        <taxon>eudicotyledons</taxon>
        <taxon>Gunneridae</taxon>
        <taxon>Pentapetalae</taxon>
        <taxon>rosids</taxon>
        <taxon>malvids</taxon>
        <taxon>Myrtales</taxon>
        <taxon>Melastomataceae</taxon>
        <taxon>Melastomatoideae</taxon>
        <taxon>Melastomateae</taxon>
        <taxon>Melastoma</taxon>
    </lineage>
</organism>
<comment type="caution">
    <text evidence="1">The sequence shown here is derived from an EMBL/GenBank/DDBJ whole genome shotgun (WGS) entry which is preliminary data.</text>
</comment>
<reference evidence="2" key="1">
    <citation type="journal article" date="2023" name="Front. Plant Sci.">
        <title>Chromosomal-level genome assembly of Melastoma candidum provides insights into trichome evolution.</title>
        <authorList>
            <person name="Zhong Y."/>
            <person name="Wu W."/>
            <person name="Sun C."/>
            <person name="Zou P."/>
            <person name="Liu Y."/>
            <person name="Dai S."/>
            <person name="Zhou R."/>
        </authorList>
    </citation>
    <scope>NUCLEOTIDE SEQUENCE [LARGE SCALE GENOMIC DNA]</scope>
</reference>
<keyword evidence="2" id="KW-1185">Reference proteome</keyword>
<gene>
    <name evidence="1" type="ORF">MLD38_017979</name>
</gene>
<dbReference type="Proteomes" id="UP001057402">
    <property type="component" value="Chromosome 5"/>
</dbReference>